<feature type="chain" id="PRO_5010711456" description="Lipid/polyisoprenoid-binding YceI-like domain-containing protein" evidence="1">
    <location>
        <begin position="24"/>
        <end position="188"/>
    </location>
</feature>
<dbReference type="RefSeq" id="WP_081201018.1">
    <property type="nucleotide sequence ID" value="NZ_FOCZ01000002.1"/>
</dbReference>
<sequence length="188" mass="20816">MSFLIKKGIISCCLILMAASLMAQDKFFTKSGNIQFSSKGAIETIEATHRSVTCVLDSKTGDIQFAVLMKGFEFKKALMQEHFNENYVESDKYPKAEFRGQIVNNSEVNYTKDGTYTVHIKGKLTLHGQTKDVEADGKITVKDGKLQAASKLKILMSDYDIDIPGTVAQNMSDTINISVSCTLEPLKQ</sequence>
<evidence type="ECO:0000313" key="3">
    <source>
        <dbReference type="EMBL" id="OQP47009.1"/>
    </source>
</evidence>
<keyword evidence="4" id="KW-1185">Reference proteome</keyword>
<accession>A0A1V9ELJ4</accession>
<dbReference type="EMBL" id="LVXG01000023">
    <property type="protein sequence ID" value="OQP47009.1"/>
    <property type="molecule type" value="Genomic_DNA"/>
</dbReference>
<evidence type="ECO:0000313" key="4">
    <source>
        <dbReference type="Proteomes" id="UP000192610"/>
    </source>
</evidence>
<evidence type="ECO:0000256" key="1">
    <source>
        <dbReference type="SAM" id="SignalP"/>
    </source>
</evidence>
<feature type="signal peptide" evidence="1">
    <location>
        <begin position="1"/>
        <end position="23"/>
    </location>
</feature>
<gene>
    <name evidence="3" type="ORF">A4H97_05690</name>
</gene>
<dbReference type="STRING" id="354355.SAMN05660816_01163"/>
<name>A0A1V9ELJ4_9BACT</name>
<dbReference type="SUPFAM" id="SSF101874">
    <property type="entry name" value="YceI-like"/>
    <property type="match status" value="1"/>
</dbReference>
<dbReference type="PANTHER" id="PTHR34406:SF1">
    <property type="entry name" value="PROTEIN YCEI"/>
    <property type="match status" value="1"/>
</dbReference>
<dbReference type="PANTHER" id="PTHR34406">
    <property type="entry name" value="PROTEIN YCEI"/>
    <property type="match status" value="1"/>
</dbReference>
<dbReference type="Proteomes" id="UP000192610">
    <property type="component" value="Unassembled WGS sequence"/>
</dbReference>
<proteinExistence type="predicted"/>
<dbReference type="InterPro" id="IPR007372">
    <property type="entry name" value="Lipid/polyisoprenoid-bd_YceI"/>
</dbReference>
<dbReference type="AlphaFoldDB" id="A0A1V9ELJ4"/>
<dbReference type="InterPro" id="IPR036761">
    <property type="entry name" value="TTHA0802/YceI-like_sf"/>
</dbReference>
<comment type="caution">
    <text evidence="3">The sequence shown here is derived from an EMBL/GenBank/DDBJ whole genome shotgun (WGS) entry which is preliminary data.</text>
</comment>
<reference evidence="4" key="1">
    <citation type="submission" date="2016-04" db="EMBL/GenBank/DDBJ databases">
        <authorList>
            <person name="Chen L."/>
            <person name="Zhuang W."/>
            <person name="Wang G."/>
        </authorList>
    </citation>
    <scope>NUCLEOTIDE SEQUENCE [LARGE SCALE GENOMIC DNA]</scope>
    <source>
        <strain evidence="4">17621</strain>
    </source>
</reference>
<evidence type="ECO:0000259" key="2">
    <source>
        <dbReference type="Pfam" id="PF04264"/>
    </source>
</evidence>
<protein>
    <recommendedName>
        <fullName evidence="2">Lipid/polyisoprenoid-binding YceI-like domain-containing protein</fullName>
    </recommendedName>
</protein>
<dbReference type="Gene3D" id="2.40.128.110">
    <property type="entry name" value="Lipid/polyisoprenoid-binding, YceI-like"/>
    <property type="match status" value="1"/>
</dbReference>
<dbReference type="Pfam" id="PF04264">
    <property type="entry name" value="YceI"/>
    <property type="match status" value="1"/>
</dbReference>
<keyword evidence="1" id="KW-0732">Signal</keyword>
<organism evidence="3 4">
    <name type="scientific">Niastella yeongjuensis</name>
    <dbReference type="NCBI Taxonomy" id="354355"/>
    <lineage>
        <taxon>Bacteria</taxon>
        <taxon>Pseudomonadati</taxon>
        <taxon>Bacteroidota</taxon>
        <taxon>Chitinophagia</taxon>
        <taxon>Chitinophagales</taxon>
        <taxon>Chitinophagaceae</taxon>
        <taxon>Niastella</taxon>
    </lineage>
</organism>
<feature type="domain" description="Lipid/polyisoprenoid-binding YceI-like" evidence="2">
    <location>
        <begin position="34"/>
        <end position="182"/>
    </location>
</feature>